<keyword evidence="2" id="KW-1185">Reference proteome</keyword>
<name>A0ABN0S0Z9_9BORD</name>
<gene>
    <name evidence="1" type="ORF">D559_2674</name>
</gene>
<sequence>MGIRDGVDLRMHGGLHIRVVVAQAGNRRAARAVEIGAACVVVDPDARPPYRHGRRLAQGPVQYMGVAHDGMPQERL</sequence>
<protein>
    <recommendedName>
        <fullName evidence="3">N-acetyltransferase YedL</fullName>
    </recommendedName>
</protein>
<evidence type="ECO:0000313" key="2">
    <source>
        <dbReference type="Proteomes" id="UP000023104"/>
    </source>
</evidence>
<comment type="caution">
    <text evidence="1">The sequence shown here is derived from an EMBL/GenBank/DDBJ whole genome shotgun (WGS) entry which is preliminary data.</text>
</comment>
<accession>A0ABN0S0Z9</accession>
<dbReference type="Proteomes" id="UP000023104">
    <property type="component" value="Unassembled WGS sequence"/>
</dbReference>
<proteinExistence type="predicted"/>
<dbReference type="EMBL" id="JDTF01000004">
    <property type="protein sequence ID" value="EXX95243.1"/>
    <property type="molecule type" value="Genomic_DNA"/>
</dbReference>
<evidence type="ECO:0008006" key="3">
    <source>
        <dbReference type="Google" id="ProtNLM"/>
    </source>
</evidence>
<organism evidence="1 2">
    <name type="scientific">Bordetella holmesii 1058</name>
    <dbReference type="NCBI Taxonomy" id="1247648"/>
    <lineage>
        <taxon>Bacteria</taxon>
        <taxon>Pseudomonadati</taxon>
        <taxon>Pseudomonadota</taxon>
        <taxon>Betaproteobacteria</taxon>
        <taxon>Burkholderiales</taxon>
        <taxon>Alcaligenaceae</taxon>
        <taxon>Bordetella</taxon>
    </lineage>
</organism>
<evidence type="ECO:0000313" key="1">
    <source>
        <dbReference type="EMBL" id="EXX95243.1"/>
    </source>
</evidence>
<reference evidence="1 2" key="1">
    <citation type="submission" date="2014-02" db="EMBL/GenBank/DDBJ databases">
        <title>Whole Genome Sequencing Of Bordetella Holmesii, An Emerging Opportunistic Infection Of Humans.</title>
        <authorList>
            <person name="Tettelin H."/>
            <person name="Hooven T.A."/>
            <person name="Hine E."/>
            <person name="Su Q."/>
            <person name="Huard R.C."/>
            <person name="Della-Latta P."/>
            <person name="Daugherty S.C."/>
            <person name="Agrawal S."/>
            <person name="Sengamalay N."/>
            <person name="Tallon L.J."/>
            <person name="Sadzewicz L."/>
            <person name="Whittier S."/>
            <person name="Fraser C.M."/>
            <person name="Ratner A.J."/>
        </authorList>
    </citation>
    <scope>NUCLEOTIDE SEQUENCE [LARGE SCALE GENOMIC DNA]</scope>
    <source>
        <strain evidence="1 2">1058</strain>
    </source>
</reference>